<dbReference type="PANTHER" id="PTHR33639:SF2">
    <property type="entry name" value="DUF393 DOMAIN-CONTAINING PROTEIN"/>
    <property type="match status" value="1"/>
</dbReference>
<protein>
    <submittedName>
        <fullName evidence="1">DUF393 domain-containing protein</fullName>
    </submittedName>
</protein>
<dbReference type="RefSeq" id="WP_161743532.1">
    <property type="nucleotide sequence ID" value="NZ_JAAAMV010000009.1"/>
</dbReference>
<keyword evidence="2" id="KW-1185">Reference proteome</keyword>
<dbReference type="EMBL" id="JAAAMV010000009">
    <property type="protein sequence ID" value="NBD24714.1"/>
    <property type="molecule type" value="Genomic_DNA"/>
</dbReference>
<evidence type="ECO:0000313" key="1">
    <source>
        <dbReference type="EMBL" id="NBD24714.1"/>
    </source>
</evidence>
<comment type="caution">
    <text evidence="1">The sequence shown here is derived from an EMBL/GenBank/DDBJ whole genome shotgun (WGS) entry which is preliminary data.</text>
</comment>
<dbReference type="PANTHER" id="PTHR33639">
    <property type="entry name" value="THIOL-DISULFIDE OXIDOREDUCTASE DCC"/>
    <property type="match status" value="1"/>
</dbReference>
<proteinExistence type="predicted"/>
<reference evidence="1 2" key="1">
    <citation type="submission" date="2020-01" db="EMBL/GenBank/DDBJ databases">
        <title>Paenibacillus soybeanensis sp. nov. isolated from the nodules of soybean (Glycine max(L.) Merr).</title>
        <authorList>
            <person name="Wang H."/>
        </authorList>
    </citation>
    <scope>NUCLEOTIDE SEQUENCE [LARGE SCALE GENOMIC DNA]</scope>
    <source>
        <strain evidence="1 2">T1</strain>
    </source>
</reference>
<dbReference type="InterPro" id="IPR052927">
    <property type="entry name" value="DCC_oxidoreductase"/>
</dbReference>
<organism evidence="1 2">
    <name type="scientific">Paenibacillus glycinis</name>
    <dbReference type="NCBI Taxonomy" id="2697035"/>
    <lineage>
        <taxon>Bacteria</taxon>
        <taxon>Bacillati</taxon>
        <taxon>Bacillota</taxon>
        <taxon>Bacilli</taxon>
        <taxon>Bacillales</taxon>
        <taxon>Paenibacillaceae</taxon>
        <taxon>Paenibacillus</taxon>
    </lineage>
</organism>
<dbReference type="Proteomes" id="UP000665561">
    <property type="component" value="Unassembled WGS sequence"/>
</dbReference>
<sequence>MKRSKSGTEEPIIILIDGDCPLCHRIARFVCKRDARERFRFAALRSAAGRRLLTQGSSGGSIEVAAGQVGSAPLTGRPGTSESALDGAVGPELHADSFVLIEGGKFYVKSMAALRVLRSLDGPWPLMYGAVALPAVLRDGVYDLIARWRYRLAGRGPSLCTLHADGKMRVRLIEDEEGDGA</sequence>
<gene>
    <name evidence="1" type="ORF">GT019_12595</name>
</gene>
<evidence type="ECO:0000313" key="2">
    <source>
        <dbReference type="Proteomes" id="UP000665561"/>
    </source>
</evidence>
<dbReference type="Pfam" id="PF04134">
    <property type="entry name" value="DCC1-like"/>
    <property type="match status" value="2"/>
</dbReference>
<dbReference type="InterPro" id="IPR007263">
    <property type="entry name" value="DCC1-like"/>
</dbReference>
<name>A0ABW9XQ01_9BACL</name>
<accession>A0ABW9XQ01</accession>